<reference evidence="1" key="1">
    <citation type="journal article" date="2015" name="Genome Biol. Evol.">
        <title>Organellar Genomes of White Spruce (Picea glauca): Assembly and Annotation.</title>
        <authorList>
            <person name="Jackman S.D."/>
            <person name="Warren R.L."/>
            <person name="Gibb E.A."/>
            <person name="Vandervalk B.P."/>
            <person name="Mohamadi H."/>
            <person name="Chu J."/>
            <person name="Raymond A."/>
            <person name="Pleasance S."/>
            <person name="Coope R."/>
            <person name="Wildung M.R."/>
            <person name="Ritland C.E."/>
            <person name="Bousquet J."/>
            <person name="Jones S.J."/>
            <person name="Bohlmann J."/>
            <person name="Birol I."/>
        </authorList>
    </citation>
    <scope>NUCLEOTIDE SEQUENCE [LARGE SCALE GENOMIC DNA]</scope>
    <source>
        <tissue evidence="1">Flushing bud</tissue>
    </source>
</reference>
<gene>
    <name evidence="1" type="ORF">ABT39_MTgene5298</name>
</gene>
<evidence type="ECO:0000313" key="1">
    <source>
        <dbReference type="EMBL" id="KUM48298.1"/>
    </source>
</evidence>
<accession>A0A101LZX3</accession>
<dbReference type="EMBL" id="LKAM01000006">
    <property type="protein sequence ID" value="KUM48298.1"/>
    <property type="molecule type" value="Genomic_DNA"/>
</dbReference>
<proteinExistence type="predicted"/>
<comment type="caution">
    <text evidence="1">The sequence shown here is derived from an EMBL/GenBank/DDBJ whole genome shotgun (WGS) entry which is preliminary data.</text>
</comment>
<geneLocation type="mitochondrion" evidence="1"/>
<dbReference type="AlphaFoldDB" id="A0A101LZX3"/>
<protein>
    <submittedName>
        <fullName evidence="1">Uncharacterized protein</fullName>
    </submittedName>
</protein>
<keyword evidence="1" id="KW-0496">Mitochondrion</keyword>
<name>A0A101LZX3_PICGL</name>
<sequence>MISLPNVLCIPRVCRLKGDYFFSTWVMNEYFPLSVGYVGNVIDNLSKQHVLGEELRVIGASNKRNGPSLRQSLMLLAQMLLDIYIEEGMAIEMTMDLDLLLVHVHGQ</sequence>
<organism evidence="1">
    <name type="scientific">Picea glauca</name>
    <name type="common">White spruce</name>
    <name type="synonym">Pinus glauca</name>
    <dbReference type="NCBI Taxonomy" id="3330"/>
    <lineage>
        <taxon>Eukaryota</taxon>
        <taxon>Viridiplantae</taxon>
        <taxon>Streptophyta</taxon>
        <taxon>Embryophyta</taxon>
        <taxon>Tracheophyta</taxon>
        <taxon>Spermatophyta</taxon>
        <taxon>Pinopsida</taxon>
        <taxon>Pinidae</taxon>
        <taxon>Conifers I</taxon>
        <taxon>Pinales</taxon>
        <taxon>Pinaceae</taxon>
        <taxon>Picea</taxon>
    </lineage>
</organism>